<sequence>MQTTPKGRGSPKESPRKGGSIRPVRQLKINSVEPSSSSLSSTAVVKTPKERSPKVTERRSPRSPVSEKKRPSRLSELESQISKLHDDLKKVKDQLIAAESSKREAQEDAEEAKRQLADVSSKLEESQKQLDQLHASKDESIVNQNKSEEKEREWESQIEYIRRQHSVDSAALASALDEICRLNLQLEKVHKSGNAQVEKSETIHAELQSLKDNLAETLSLLDSMKQELNGSRESEAQAQKLVSETLLQLEAAKETVIALRSDVIRSTEAYNSVASELEQSRERVSYLEGVVGGLNADLMKCRSVNTLNVAGDQILPEDVNQLQMELQTAKSDVRQLKSALDAAEIRYNEEQSHGSIQIKNASECLEQIKLQSSVREAELEEELKKASVSIDELKANLMDKETELQGISEENESLSMKLEKSQLCQREEEVENELKNMREHVANLRANLMDKETELHRLSGENEMLKLEIGKQEMEKSVDTDQVTAEIDASRAAEQDALTKLGYMMEEVDKSNRKVARVSEQLEAAQAASAEMEAELRRLKVQSDQWRKAAEAAASMLSPGSNGKYVERTGSFPLDSKYSPVGGRHSSPYLDDYEDDSFKKKNGNVLKKIGVLWKKPHK</sequence>
<keyword evidence="2 3" id="KW-0175">Coiled coil</keyword>
<feature type="compositionally biased region" description="Basic and acidic residues" evidence="4">
    <location>
        <begin position="100"/>
        <end position="128"/>
    </location>
</feature>
<dbReference type="PANTHER" id="PTHR34224:SF4">
    <property type="entry name" value="INTERACTOR OF CONSTITUTIVE ACTIVE ROPS 2, CHLOROPLASTIC"/>
    <property type="match status" value="1"/>
</dbReference>
<proteinExistence type="inferred from homology"/>
<feature type="region of interest" description="Disordered" evidence="4">
    <location>
        <begin position="557"/>
        <end position="586"/>
    </location>
</feature>
<reference evidence="5 6" key="1">
    <citation type="journal article" date="2014" name="Nature">
        <title>The genome of the recently domesticated crop plant sugar beet (Beta vulgaris).</title>
        <authorList>
            <person name="Dohm J.C."/>
            <person name="Minoche A.E."/>
            <person name="Holtgrawe D."/>
            <person name="Capella-Gutierrez S."/>
            <person name="Zakrzewski F."/>
            <person name="Tafer H."/>
            <person name="Rupp O."/>
            <person name="Sorensen T.R."/>
            <person name="Stracke R."/>
            <person name="Reinhardt R."/>
            <person name="Goesmann A."/>
            <person name="Kraft T."/>
            <person name="Schulz B."/>
            <person name="Stadler P.F."/>
            <person name="Schmidt T."/>
            <person name="Gabaldon T."/>
            <person name="Lehrach H."/>
            <person name="Weisshaar B."/>
            <person name="Himmelbauer H."/>
        </authorList>
    </citation>
    <scope>NUCLEOTIDE SEQUENCE [LARGE SCALE GENOMIC DNA]</scope>
    <source>
        <tissue evidence="5">Taproot</tissue>
    </source>
</reference>
<name>A0A0J8B590_BETVV</name>
<evidence type="ECO:0000256" key="4">
    <source>
        <dbReference type="SAM" id="MobiDB-lite"/>
    </source>
</evidence>
<accession>A0A0J8B590</accession>
<organism evidence="5 6">
    <name type="scientific">Beta vulgaris subsp. vulgaris</name>
    <name type="common">Beet</name>
    <dbReference type="NCBI Taxonomy" id="3555"/>
    <lineage>
        <taxon>Eukaryota</taxon>
        <taxon>Viridiplantae</taxon>
        <taxon>Streptophyta</taxon>
        <taxon>Embryophyta</taxon>
        <taxon>Tracheophyta</taxon>
        <taxon>Spermatophyta</taxon>
        <taxon>Magnoliopsida</taxon>
        <taxon>eudicotyledons</taxon>
        <taxon>Gunneridae</taxon>
        <taxon>Pentapetalae</taxon>
        <taxon>Caryophyllales</taxon>
        <taxon>Chenopodiaceae</taxon>
        <taxon>Betoideae</taxon>
        <taxon>Beta</taxon>
    </lineage>
</organism>
<evidence type="ECO:0000256" key="3">
    <source>
        <dbReference type="SAM" id="Coils"/>
    </source>
</evidence>
<feature type="compositionally biased region" description="Basic and acidic residues" evidence="4">
    <location>
        <begin position="134"/>
        <end position="152"/>
    </location>
</feature>
<gene>
    <name evidence="5" type="ORF">BVRB_9g225540</name>
</gene>
<dbReference type="EMBL" id="KQ090382">
    <property type="protein sequence ID" value="KMS96399.1"/>
    <property type="molecule type" value="Genomic_DNA"/>
</dbReference>
<evidence type="ECO:0000256" key="2">
    <source>
        <dbReference type="ARBA" id="ARBA00023054"/>
    </source>
</evidence>
<feature type="coiled-coil region" evidence="3">
    <location>
        <begin position="508"/>
        <end position="549"/>
    </location>
</feature>
<evidence type="ECO:0008006" key="7">
    <source>
        <dbReference type="Google" id="ProtNLM"/>
    </source>
</evidence>
<feature type="region of interest" description="Disordered" evidence="4">
    <location>
        <begin position="1"/>
        <end position="152"/>
    </location>
</feature>
<dbReference type="AlphaFoldDB" id="A0A0J8B590"/>
<dbReference type="eggNOG" id="ENOG502QT2U">
    <property type="taxonomic scope" value="Eukaryota"/>
</dbReference>
<keyword evidence="6" id="KW-1185">Reference proteome</keyword>
<feature type="coiled-coil region" evidence="3">
    <location>
        <begin position="319"/>
        <end position="468"/>
    </location>
</feature>
<feature type="compositionally biased region" description="Basic and acidic residues" evidence="4">
    <location>
        <begin position="47"/>
        <end position="76"/>
    </location>
</feature>
<dbReference type="Proteomes" id="UP000035740">
    <property type="component" value="Unassembled WGS sequence"/>
</dbReference>
<evidence type="ECO:0000313" key="6">
    <source>
        <dbReference type="Proteomes" id="UP000035740"/>
    </source>
</evidence>
<feature type="compositionally biased region" description="Basic and acidic residues" evidence="4">
    <location>
        <begin position="83"/>
        <end position="93"/>
    </location>
</feature>
<dbReference type="InterPro" id="IPR029688">
    <property type="entry name" value="ICR"/>
</dbReference>
<evidence type="ECO:0000313" key="5">
    <source>
        <dbReference type="EMBL" id="KMS96399.1"/>
    </source>
</evidence>
<dbReference type="PANTHER" id="PTHR34224">
    <property type="entry name" value="INTERACTOR OF CONSTITUTIVE ACTIVE ROPS 2, CHLOROPLASTIC-RELATED"/>
    <property type="match status" value="1"/>
</dbReference>
<comment type="similarity">
    <text evidence="1">Belongs to the ICR family.</text>
</comment>
<protein>
    <recommendedName>
        <fullName evidence="7">Interactor of constitutive active ROPs 3</fullName>
    </recommendedName>
</protein>
<evidence type="ECO:0000256" key="1">
    <source>
        <dbReference type="ARBA" id="ARBA00009778"/>
    </source>
</evidence>
<dbReference type="Gramene" id="KMS96399">
    <property type="protein sequence ID" value="KMS96399"/>
    <property type="gene ID" value="BVRB_9g225540"/>
</dbReference>
<dbReference type="OrthoDB" id="1932291at2759"/>
<dbReference type="OMA" id="ERDMACQ"/>